<proteinExistence type="predicted"/>
<evidence type="ECO:0000313" key="1">
    <source>
        <dbReference type="EMBL" id="BCR03319.1"/>
    </source>
</evidence>
<evidence type="ECO:0000313" key="2">
    <source>
        <dbReference type="Proteomes" id="UP001319827"/>
    </source>
</evidence>
<reference evidence="1 2" key="2">
    <citation type="journal article" date="2021" name="Int. J. Syst. Evol. Microbiol.">
        <title>Isolation and Polyphasic Characterization of Desulfuromonas versatilis sp. Nov., an Electrogenic Bacteria Capable of Versatile Metabolism Isolated from a Graphene Oxide-Reducing Enrichment Culture.</title>
        <authorList>
            <person name="Xie L."/>
            <person name="Yoshida N."/>
            <person name="Ishii S."/>
            <person name="Meng L."/>
        </authorList>
    </citation>
    <scope>NUCLEOTIDE SEQUENCE [LARGE SCALE GENOMIC DNA]</scope>
    <source>
        <strain evidence="1 2">NIT-T3</strain>
    </source>
</reference>
<keyword evidence="2" id="KW-1185">Reference proteome</keyword>
<sequence>MFRRTAQLLAVALLAFVTPGLALVENLGALTPKINSEAQLIIDSRCTVCHTRERIDQAIEMRRDMQEIQQRMLEQGAVLSERDKSVLGTFWGSPLKEPSGGKANQ</sequence>
<dbReference type="EMBL" id="AP024355">
    <property type="protein sequence ID" value="BCR03319.1"/>
    <property type="molecule type" value="Genomic_DNA"/>
</dbReference>
<dbReference type="RefSeq" id="WP_221250798.1">
    <property type="nucleotide sequence ID" value="NZ_AP024355.1"/>
</dbReference>
<evidence type="ECO:0008006" key="3">
    <source>
        <dbReference type="Google" id="ProtNLM"/>
    </source>
</evidence>
<dbReference type="Gene3D" id="1.10.760.10">
    <property type="entry name" value="Cytochrome c-like domain"/>
    <property type="match status" value="1"/>
</dbReference>
<dbReference type="InterPro" id="IPR036909">
    <property type="entry name" value="Cyt_c-like_dom_sf"/>
</dbReference>
<reference evidence="1 2" key="1">
    <citation type="journal article" date="2016" name="C (Basel)">
        <title>Selective Growth of and Electricity Production by Marine Exoelectrogenic Bacteria in Self-Aggregated Hydrogel of Microbially Reduced Graphene Oxide.</title>
        <authorList>
            <person name="Yoshida N."/>
            <person name="Goto Y."/>
            <person name="Miyata Y."/>
        </authorList>
    </citation>
    <scope>NUCLEOTIDE SEQUENCE [LARGE SCALE GENOMIC DNA]</scope>
    <source>
        <strain evidence="1 2">NIT-T3</strain>
    </source>
</reference>
<name>A0ABN6DVN7_9BACT</name>
<protein>
    <recommendedName>
        <fullName evidence="3">Cytochrome c domain-containing protein</fullName>
    </recommendedName>
</protein>
<organism evidence="1 2">
    <name type="scientific">Desulfuromonas versatilis</name>
    <dbReference type="NCBI Taxonomy" id="2802975"/>
    <lineage>
        <taxon>Bacteria</taxon>
        <taxon>Pseudomonadati</taxon>
        <taxon>Thermodesulfobacteriota</taxon>
        <taxon>Desulfuromonadia</taxon>
        <taxon>Desulfuromonadales</taxon>
        <taxon>Desulfuromonadaceae</taxon>
        <taxon>Desulfuromonas</taxon>
    </lineage>
</organism>
<gene>
    <name evidence="1" type="ORF">DESUT3_03880</name>
</gene>
<dbReference type="Proteomes" id="UP001319827">
    <property type="component" value="Chromosome"/>
</dbReference>
<accession>A0ABN6DVN7</accession>